<evidence type="ECO:0000313" key="3">
    <source>
        <dbReference type="EMBL" id="GHF24919.1"/>
    </source>
</evidence>
<sequence>MHAGDQRLHRLVPARSRNATTLRQALTRWANEVDLPEDTTDAMALAAYEAMINVVTHAYPAQADGPLELSAELRGNAVDVTVADRGRWQPPAADPGPLHGRGLPLIRALSERAEIAPGPQGTTVRMRWPVPAAAKRRYRRETAGAR</sequence>
<dbReference type="Gene3D" id="3.30.565.10">
    <property type="entry name" value="Histidine kinase-like ATPase, C-terminal domain"/>
    <property type="match status" value="1"/>
</dbReference>
<dbReference type="Proteomes" id="UP000605897">
    <property type="component" value="Unassembled WGS sequence"/>
</dbReference>
<protein>
    <recommendedName>
        <fullName evidence="2">Histidine kinase/HSP90-like ATPase domain-containing protein</fullName>
    </recommendedName>
</protein>
<organism evidence="3 4">
    <name type="scientific">Amycolatopsis deserti</name>
    <dbReference type="NCBI Taxonomy" id="185696"/>
    <lineage>
        <taxon>Bacteria</taxon>
        <taxon>Bacillati</taxon>
        <taxon>Actinomycetota</taxon>
        <taxon>Actinomycetes</taxon>
        <taxon>Pseudonocardiales</taxon>
        <taxon>Pseudonocardiaceae</taxon>
        <taxon>Amycolatopsis</taxon>
    </lineage>
</organism>
<keyword evidence="1" id="KW-0723">Serine/threonine-protein kinase</keyword>
<dbReference type="Pfam" id="PF13581">
    <property type="entry name" value="HATPase_c_2"/>
    <property type="match status" value="1"/>
</dbReference>
<proteinExistence type="predicted"/>
<dbReference type="InterPro" id="IPR050267">
    <property type="entry name" value="Anti-sigma-factor_SerPK"/>
</dbReference>
<evidence type="ECO:0000256" key="1">
    <source>
        <dbReference type="ARBA" id="ARBA00022527"/>
    </source>
</evidence>
<dbReference type="RefSeq" id="WP_191248824.1">
    <property type="nucleotide sequence ID" value="NZ_BNAU01000011.1"/>
</dbReference>
<dbReference type="EMBL" id="BNAU01000011">
    <property type="protein sequence ID" value="GHF24919.1"/>
    <property type="molecule type" value="Genomic_DNA"/>
</dbReference>
<keyword evidence="4" id="KW-1185">Reference proteome</keyword>
<name>A0ABQ3JFV4_9PSEU</name>
<feature type="domain" description="Histidine kinase/HSP90-like ATPase" evidence="2">
    <location>
        <begin position="12"/>
        <end position="128"/>
    </location>
</feature>
<reference evidence="4" key="1">
    <citation type="journal article" date="2019" name="Int. J. Syst. Evol. Microbiol.">
        <title>The Global Catalogue of Microorganisms (GCM) 10K type strain sequencing project: providing services to taxonomists for standard genome sequencing and annotation.</title>
        <authorList>
            <consortium name="The Broad Institute Genomics Platform"/>
            <consortium name="The Broad Institute Genome Sequencing Center for Infectious Disease"/>
            <person name="Wu L."/>
            <person name="Ma J."/>
        </authorList>
    </citation>
    <scope>NUCLEOTIDE SEQUENCE [LARGE SCALE GENOMIC DNA]</scope>
    <source>
        <strain evidence="4">CGMCC 4.7677</strain>
    </source>
</reference>
<dbReference type="PANTHER" id="PTHR35526">
    <property type="entry name" value="ANTI-SIGMA-F FACTOR RSBW-RELATED"/>
    <property type="match status" value="1"/>
</dbReference>
<dbReference type="CDD" id="cd16936">
    <property type="entry name" value="HATPase_RsbW-like"/>
    <property type="match status" value="1"/>
</dbReference>
<dbReference type="SUPFAM" id="SSF55874">
    <property type="entry name" value="ATPase domain of HSP90 chaperone/DNA topoisomerase II/histidine kinase"/>
    <property type="match status" value="1"/>
</dbReference>
<keyword evidence="1" id="KW-0418">Kinase</keyword>
<accession>A0ABQ3JFV4</accession>
<evidence type="ECO:0000259" key="2">
    <source>
        <dbReference type="Pfam" id="PF13581"/>
    </source>
</evidence>
<evidence type="ECO:0000313" key="4">
    <source>
        <dbReference type="Proteomes" id="UP000605897"/>
    </source>
</evidence>
<dbReference type="PANTHER" id="PTHR35526:SF3">
    <property type="entry name" value="ANTI-SIGMA-F FACTOR RSBW"/>
    <property type="match status" value="1"/>
</dbReference>
<gene>
    <name evidence="3" type="ORF">GCM10017786_68800</name>
</gene>
<comment type="caution">
    <text evidence="3">The sequence shown here is derived from an EMBL/GenBank/DDBJ whole genome shotgun (WGS) entry which is preliminary data.</text>
</comment>
<keyword evidence="1" id="KW-0808">Transferase</keyword>
<dbReference type="InterPro" id="IPR036890">
    <property type="entry name" value="HATPase_C_sf"/>
</dbReference>
<dbReference type="InterPro" id="IPR003594">
    <property type="entry name" value="HATPase_dom"/>
</dbReference>